<organism evidence="2 3">
    <name type="scientific">Jatropha curcas</name>
    <name type="common">Barbados nut</name>
    <dbReference type="NCBI Taxonomy" id="180498"/>
    <lineage>
        <taxon>Eukaryota</taxon>
        <taxon>Viridiplantae</taxon>
        <taxon>Streptophyta</taxon>
        <taxon>Embryophyta</taxon>
        <taxon>Tracheophyta</taxon>
        <taxon>Spermatophyta</taxon>
        <taxon>Magnoliopsida</taxon>
        <taxon>eudicotyledons</taxon>
        <taxon>Gunneridae</taxon>
        <taxon>Pentapetalae</taxon>
        <taxon>rosids</taxon>
        <taxon>fabids</taxon>
        <taxon>Malpighiales</taxon>
        <taxon>Euphorbiaceae</taxon>
        <taxon>Crotonoideae</taxon>
        <taxon>Jatropheae</taxon>
        <taxon>Jatropha</taxon>
    </lineage>
</organism>
<protein>
    <submittedName>
        <fullName evidence="2">Uncharacterized protein</fullName>
    </submittedName>
</protein>
<reference evidence="2 3" key="1">
    <citation type="journal article" date="2014" name="PLoS ONE">
        <title>Global Analysis of Gene Expression Profiles in Physic Nut (Jatropha curcas L.) Seedlings Exposed to Salt Stress.</title>
        <authorList>
            <person name="Zhang L."/>
            <person name="Zhang C."/>
            <person name="Wu P."/>
            <person name="Chen Y."/>
            <person name="Li M."/>
            <person name="Jiang H."/>
            <person name="Wu G."/>
        </authorList>
    </citation>
    <scope>NUCLEOTIDE SEQUENCE [LARGE SCALE GENOMIC DNA]</scope>
    <source>
        <strain evidence="3">cv. GZQX0401</strain>
        <tissue evidence="2">Young leaves</tissue>
    </source>
</reference>
<dbReference type="AlphaFoldDB" id="A0A067L9A5"/>
<gene>
    <name evidence="2" type="ORF">JCGZ_03215</name>
</gene>
<keyword evidence="3" id="KW-1185">Reference proteome</keyword>
<evidence type="ECO:0000256" key="1">
    <source>
        <dbReference type="SAM" id="MobiDB-lite"/>
    </source>
</evidence>
<proteinExistence type="predicted"/>
<accession>A0A067L9A5</accession>
<evidence type="ECO:0000313" key="3">
    <source>
        <dbReference type="Proteomes" id="UP000027138"/>
    </source>
</evidence>
<dbReference type="Proteomes" id="UP000027138">
    <property type="component" value="Unassembled WGS sequence"/>
</dbReference>
<sequence length="139" mass="15311">MHSTQIIRNGGNPVVSVKSRESGAHNRRPPCGLPSNPYYQVRPIRDHPLVVHIIQIISPGAHGVPISHTANGLVDRPHKPMKLRVPERRAGESSGVKSTKTSCCAHRTVSRWRDLTGQQGGGGATARWCCARSWWVETR</sequence>
<name>A0A067L9A5_JATCU</name>
<dbReference type="EMBL" id="KK914321">
    <property type="protein sequence ID" value="KDP41085.1"/>
    <property type="molecule type" value="Genomic_DNA"/>
</dbReference>
<evidence type="ECO:0000313" key="2">
    <source>
        <dbReference type="EMBL" id="KDP41085.1"/>
    </source>
</evidence>
<feature type="region of interest" description="Disordered" evidence="1">
    <location>
        <begin position="1"/>
        <end position="35"/>
    </location>
</feature>